<evidence type="ECO:0000313" key="4">
    <source>
        <dbReference type="Proteomes" id="UP000019143"/>
    </source>
</evidence>
<keyword evidence="2" id="KW-0030">Aminoacyl-tRNA synthetase</keyword>
<proteinExistence type="predicted"/>
<keyword evidence="2" id="KW-0436">Ligase</keyword>
<dbReference type="Proteomes" id="UP000019143">
    <property type="component" value="Unassembled WGS sequence"/>
</dbReference>
<dbReference type="AlphaFoldDB" id="W4RYC5"/>
<sequence length="94" mass="10390">MPPELFIASMMGGLQNCSNLQQSAAGADYMANDSQNSVRVTTTLTRQQHADLENIAEQNGVKVAWLVRRAVENLIEQAQGPLFFLDIREGRQNA</sequence>
<feature type="domain" description="Predicted DNA-binding protein ribbon-helix-helix" evidence="1">
    <location>
        <begin position="38"/>
        <end position="76"/>
    </location>
</feature>
<protein>
    <submittedName>
        <fullName evidence="2">Aspartyl-tRNA synthetase</fullName>
    </submittedName>
</protein>
<reference evidence="2 4" key="1">
    <citation type="submission" date="2014-01" db="EMBL/GenBank/DDBJ databases">
        <title>Genome sequence and analysis of Xanthomonas arboricola pv. pruni.</title>
        <authorList>
            <person name="Fujikawa T."/>
            <person name="Nakazono-Nagaoka E."/>
        </authorList>
    </citation>
    <scope>NUCLEOTIDE SEQUENCE [LARGE SCALE GENOMIC DNA]</scope>
    <source>
        <strain evidence="4">MAFF 311562</strain>
        <strain evidence="2">MAFF311562</strain>
    </source>
</reference>
<evidence type="ECO:0000313" key="2">
    <source>
        <dbReference type="EMBL" id="GAE49137.1"/>
    </source>
</evidence>
<name>W4RYC5_9XANT</name>
<dbReference type="InterPro" id="IPR038733">
    <property type="entry name" value="Predicted_DNA_bind_prot_RHH"/>
</dbReference>
<dbReference type="EMBL" id="BAVB01000136">
    <property type="protein sequence ID" value="GAE49229.1"/>
    <property type="molecule type" value="Genomic_DNA"/>
</dbReference>
<comment type="caution">
    <text evidence="2">The sequence shown here is derived from an EMBL/GenBank/DDBJ whole genome shotgun (WGS) entry which is preliminary data.</text>
</comment>
<accession>W4RYC5</accession>
<dbReference type="Pfam" id="PF12651">
    <property type="entry name" value="RHH_3"/>
    <property type="match status" value="1"/>
</dbReference>
<organism evidence="2 4">
    <name type="scientific">Xanthomonas arboricola pv. pruni str. MAFF 311562</name>
    <dbReference type="NCBI Taxonomy" id="1414836"/>
    <lineage>
        <taxon>Bacteria</taxon>
        <taxon>Pseudomonadati</taxon>
        <taxon>Pseudomonadota</taxon>
        <taxon>Gammaproteobacteria</taxon>
        <taxon>Lysobacterales</taxon>
        <taxon>Lysobacteraceae</taxon>
        <taxon>Xanthomonas</taxon>
    </lineage>
</organism>
<dbReference type="GO" id="GO:0004812">
    <property type="term" value="F:aminoacyl-tRNA ligase activity"/>
    <property type="evidence" value="ECO:0007669"/>
    <property type="project" value="UniProtKB-KW"/>
</dbReference>
<gene>
    <name evidence="2" type="ORF">XPU_0669</name>
    <name evidence="3" type="ORF">XPU_0761</name>
</gene>
<dbReference type="EMBL" id="BAVB01000107">
    <property type="protein sequence ID" value="GAE49137.1"/>
    <property type="molecule type" value="Genomic_DNA"/>
</dbReference>
<evidence type="ECO:0000313" key="3">
    <source>
        <dbReference type="EMBL" id="GAE49229.1"/>
    </source>
</evidence>
<evidence type="ECO:0000259" key="1">
    <source>
        <dbReference type="Pfam" id="PF12651"/>
    </source>
</evidence>